<protein>
    <submittedName>
        <fullName evidence="16">Diacylglycerol kinase family protein</fullName>
        <ecNumber evidence="16">2.7.1.-</ecNumber>
    </submittedName>
</protein>
<comment type="subcellular location">
    <subcellularLocation>
        <location evidence="1">Cell membrane</location>
        <topology evidence="1">Multi-pass membrane protein</topology>
    </subcellularLocation>
</comment>
<evidence type="ECO:0000256" key="5">
    <source>
        <dbReference type="ARBA" id="ARBA00022679"/>
    </source>
</evidence>
<keyword evidence="17" id="KW-1185">Reference proteome</keyword>
<keyword evidence="8 16" id="KW-0418">Kinase</keyword>
<keyword evidence="13" id="KW-0594">Phospholipid biosynthesis</keyword>
<keyword evidence="5 16" id="KW-0808">Transferase</keyword>
<dbReference type="Pfam" id="PF01219">
    <property type="entry name" value="DAGK_prokar"/>
    <property type="match status" value="1"/>
</dbReference>
<comment type="caution">
    <text evidence="16">The sequence shown here is derived from an EMBL/GenBank/DDBJ whole genome shotgun (WGS) entry which is preliminary data.</text>
</comment>
<keyword evidence="10 15" id="KW-1133">Transmembrane helix</keyword>
<accession>A0ABW3HME9</accession>
<dbReference type="GO" id="GO:0016301">
    <property type="term" value="F:kinase activity"/>
    <property type="evidence" value="ECO:0007669"/>
    <property type="project" value="UniProtKB-KW"/>
</dbReference>
<evidence type="ECO:0000256" key="3">
    <source>
        <dbReference type="ARBA" id="ARBA00022475"/>
    </source>
</evidence>
<evidence type="ECO:0000256" key="14">
    <source>
        <dbReference type="ARBA" id="ARBA00023264"/>
    </source>
</evidence>
<evidence type="ECO:0000256" key="8">
    <source>
        <dbReference type="ARBA" id="ARBA00022777"/>
    </source>
</evidence>
<feature type="transmembrane region" description="Helical" evidence="15">
    <location>
        <begin position="90"/>
        <end position="111"/>
    </location>
</feature>
<name>A0ABW3HME9_9BACL</name>
<keyword evidence="7" id="KW-0547">Nucleotide-binding</keyword>
<evidence type="ECO:0000256" key="15">
    <source>
        <dbReference type="SAM" id="Phobius"/>
    </source>
</evidence>
<gene>
    <name evidence="16" type="ORF">ACFQ2I_04495</name>
</gene>
<evidence type="ECO:0000256" key="12">
    <source>
        <dbReference type="ARBA" id="ARBA00023136"/>
    </source>
</evidence>
<evidence type="ECO:0000256" key="6">
    <source>
        <dbReference type="ARBA" id="ARBA00022692"/>
    </source>
</evidence>
<evidence type="ECO:0000256" key="13">
    <source>
        <dbReference type="ARBA" id="ARBA00023209"/>
    </source>
</evidence>
<evidence type="ECO:0000256" key="4">
    <source>
        <dbReference type="ARBA" id="ARBA00022516"/>
    </source>
</evidence>
<evidence type="ECO:0000256" key="10">
    <source>
        <dbReference type="ARBA" id="ARBA00022989"/>
    </source>
</evidence>
<dbReference type="CDD" id="cd14265">
    <property type="entry name" value="UDPK_IM_like"/>
    <property type="match status" value="1"/>
</dbReference>
<keyword evidence="9" id="KW-0067">ATP-binding</keyword>
<proteinExistence type="inferred from homology"/>
<dbReference type="Proteomes" id="UP001596989">
    <property type="component" value="Unassembled WGS sequence"/>
</dbReference>
<dbReference type="PANTHER" id="PTHR34299:SF1">
    <property type="entry name" value="DIACYLGLYCEROL KINASE"/>
    <property type="match status" value="1"/>
</dbReference>
<sequence length="121" mass="12951">MKAFIRSAGLAISGIRHSVATQRHMQFHCIAAFLVFIAGIILSLDALEWAMITMAVGMVITTEMINTAMERVVDLACPEWHPLAKIAKDCAAGAVLVSAIAAVITGLLVMGPPLWHLLTRG</sequence>
<dbReference type="EMBL" id="JBHTJZ010000005">
    <property type="protein sequence ID" value="MFD0958642.1"/>
    <property type="molecule type" value="Genomic_DNA"/>
</dbReference>
<dbReference type="PANTHER" id="PTHR34299">
    <property type="entry name" value="DIACYLGLYCEROL KINASE"/>
    <property type="match status" value="1"/>
</dbReference>
<evidence type="ECO:0000256" key="7">
    <source>
        <dbReference type="ARBA" id="ARBA00022741"/>
    </source>
</evidence>
<dbReference type="InterPro" id="IPR000829">
    <property type="entry name" value="DAGK"/>
</dbReference>
<keyword evidence="6 15" id="KW-0812">Transmembrane</keyword>
<feature type="transmembrane region" description="Helical" evidence="15">
    <location>
        <begin position="25"/>
        <end position="43"/>
    </location>
</feature>
<dbReference type="RefSeq" id="WP_377562453.1">
    <property type="nucleotide sequence ID" value="NZ_JBHTJZ010000005.1"/>
</dbReference>
<evidence type="ECO:0000256" key="2">
    <source>
        <dbReference type="ARBA" id="ARBA00005967"/>
    </source>
</evidence>
<keyword evidence="11" id="KW-0443">Lipid metabolism</keyword>
<keyword evidence="3" id="KW-1003">Cell membrane</keyword>
<evidence type="ECO:0000256" key="9">
    <source>
        <dbReference type="ARBA" id="ARBA00022840"/>
    </source>
</evidence>
<keyword evidence="12 15" id="KW-0472">Membrane</keyword>
<dbReference type="InterPro" id="IPR036945">
    <property type="entry name" value="DAGK_sf"/>
</dbReference>
<dbReference type="Gene3D" id="1.10.287.3610">
    <property type="match status" value="1"/>
</dbReference>
<organism evidence="16 17">
    <name type="scientific">Paenibacillus chungangensis</name>
    <dbReference type="NCBI Taxonomy" id="696535"/>
    <lineage>
        <taxon>Bacteria</taxon>
        <taxon>Bacillati</taxon>
        <taxon>Bacillota</taxon>
        <taxon>Bacilli</taxon>
        <taxon>Bacillales</taxon>
        <taxon>Paenibacillaceae</taxon>
        <taxon>Paenibacillus</taxon>
    </lineage>
</organism>
<evidence type="ECO:0000256" key="11">
    <source>
        <dbReference type="ARBA" id="ARBA00023098"/>
    </source>
</evidence>
<dbReference type="EC" id="2.7.1.-" evidence="16"/>
<dbReference type="InterPro" id="IPR033717">
    <property type="entry name" value="UDPK"/>
</dbReference>
<keyword evidence="4" id="KW-0444">Lipid biosynthesis</keyword>
<evidence type="ECO:0000313" key="17">
    <source>
        <dbReference type="Proteomes" id="UP001596989"/>
    </source>
</evidence>
<reference evidence="17" key="1">
    <citation type="journal article" date="2019" name="Int. J. Syst. Evol. Microbiol.">
        <title>The Global Catalogue of Microorganisms (GCM) 10K type strain sequencing project: providing services to taxonomists for standard genome sequencing and annotation.</title>
        <authorList>
            <consortium name="The Broad Institute Genomics Platform"/>
            <consortium name="The Broad Institute Genome Sequencing Center for Infectious Disease"/>
            <person name="Wu L."/>
            <person name="Ma J."/>
        </authorList>
    </citation>
    <scope>NUCLEOTIDE SEQUENCE [LARGE SCALE GENOMIC DNA]</scope>
    <source>
        <strain evidence="17">CCUG 59129</strain>
    </source>
</reference>
<keyword evidence="14" id="KW-1208">Phospholipid metabolism</keyword>
<evidence type="ECO:0000256" key="1">
    <source>
        <dbReference type="ARBA" id="ARBA00004651"/>
    </source>
</evidence>
<evidence type="ECO:0000313" key="16">
    <source>
        <dbReference type="EMBL" id="MFD0958642.1"/>
    </source>
</evidence>
<comment type="similarity">
    <text evidence="2">Belongs to the bacterial diacylglycerol kinase family.</text>
</comment>